<evidence type="ECO:0000259" key="4">
    <source>
        <dbReference type="PROSITE" id="PS51071"/>
    </source>
</evidence>
<keyword evidence="1" id="KW-0805">Transcription regulation</keyword>
<keyword evidence="8" id="KW-1185">Reference proteome</keyword>
<dbReference type="SUPFAM" id="SSF46689">
    <property type="entry name" value="Homeodomain-like"/>
    <property type="match status" value="1"/>
</dbReference>
<dbReference type="AlphaFoldDB" id="A0A6I2GP35"/>
<dbReference type="InterPro" id="IPR047640">
    <property type="entry name" value="RpiR-like"/>
</dbReference>
<dbReference type="Gene3D" id="1.10.10.10">
    <property type="entry name" value="Winged helix-like DNA-binding domain superfamily/Winged helix DNA-binding domain"/>
    <property type="match status" value="1"/>
</dbReference>
<dbReference type="Pfam" id="PF01418">
    <property type="entry name" value="HTH_6"/>
    <property type="match status" value="1"/>
</dbReference>
<gene>
    <name evidence="7" type="ORF">GF867_01595</name>
    <name evidence="6" type="ORF">GIY09_10410</name>
</gene>
<dbReference type="GO" id="GO:0003677">
    <property type="term" value="F:DNA binding"/>
    <property type="evidence" value="ECO:0007669"/>
    <property type="project" value="UniProtKB-KW"/>
</dbReference>
<dbReference type="Proteomes" id="UP000440066">
    <property type="component" value="Unassembled WGS sequence"/>
</dbReference>
<comment type="caution">
    <text evidence="6">The sequence shown here is derived from an EMBL/GenBank/DDBJ whole genome shotgun (WGS) entry which is preliminary data.</text>
</comment>
<dbReference type="InterPro" id="IPR046348">
    <property type="entry name" value="SIS_dom_sf"/>
</dbReference>
<dbReference type="CDD" id="cd05013">
    <property type="entry name" value="SIS_RpiR"/>
    <property type="match status" value="1"/>
</dbReference>
<dbReference type="GO" id="GO:0097367">
    <property type="term" value="F:carbohydrate derivative binding"/>
    <property type="evidence" value="ECO:0007669"/>
    <property type="project" value="InterPro"/>
</dbReference>
<dbReference type="RefSeq" id="WP_153831365.1">
    <property type="nucleotide sequence ID" value="NZ_WJQS01000010.1"/>
</dbReference>
<organism evidence="6 8">
    <name type="scientific">Fundicoccus ignavus</name>
    <dbReference type="NCBI Taxonomy" id="2664442"/>
    <lineage>
        <taxon>Bacteria</taxon>
        <taxon>Bacillati</taxon>
        <taxon>Bacillota</taxon>
        <taxon>Bacilli</taxon>
        <taxon>Lactobacillales</taxon>
        <taxon>Aerococcaceae</taxon>
        <taxon>Fundicoccus</taxon>
    </lineage>
</organism>
<reference evidence="6 8" key="2">
    <citation type="submission" date="2019-11" db="EMBL/GenBank/DDBJ databases">
        <title>Characterisation of Fundicoccus ignavus gen. nov. sp. nov., a novel genus of the family Aerococcaceae isolated from bulk tank milk.</title>
        <authorList>
            <person name="Siebert A."/>
            <person name="Huptas C."/>
            <person name="Wenning M."/>
            <person name="Scherer S."/>
            <person name="Doll E.V."/>
        </authorList>
    </citation>
    <scope>NUCLEOTIDE SEQUENCE [LARGE SCALE GENOMIC DNA]</scope>
    <source>
        <strain evidence="6 8">WS4759</strain>
    </source>
</reference>
<dbReference type="PANTHER" id="PTHR30514">
    <property type="entry name" value="GLUCOKINASE"/>
    <property type="match status" value="1"/>
</dbReference>
<dbReference type="InterPro" id="IPR036388">
    <property type="entry name" value="WH-like_DNA-bd_sf"/>
</dbReference>
<feature type="domain" description="SIS" evidence="5">
    <location>
        <begin position="101"/>
        <end position="240"/>
    </location>
</feature>
<evidence type="ECO:0000313" key="7">
    <source>
        <dbReference type="EMBL" id="MRJ46270.1"/>
    </source>
</evidence>
<accession>A0A6I2GP35</accession>
<dbReference type="Pfam" id="PF01380">
    <property type="entry name" value="SIS"/>
    <property type="match status" value="1"/>
</dbReference>
<dbReference type="PROSITE" id="PS51464">
    <property type="entry name" value="SIS"/>
    <property type="match status" value="1"/>
</dbReference>
<feature type="domain" description="HTH rpiR-type" evidence="4">
    <location>
        <begin position="1"/>
        <end position="75"/>
    </location>
</feature>
<dbReference type="Gene3D" id="3.40.50.10490">
    <property type="entry name" value="Glucose-6-phosphate isomerase like protein, domain 1"/>
    <property type="match status" value="1"/>
</dbReference>
<proteinExistence type="predicted"/>
<dbReference type="InterPro" id="IPR035472">
    <property type="entry name" value="RpiR-like_SIS"/>
</dbReference>
<evidence type="ECO:0000313" key="6">
    <source>
        <dbReference type="EMBL" id="MRI86258.1"/>
    </source>
</evidence>
<evidence type="ECO:0000313" key="8">
    <source>
        <dbReference type="Proteomes" id="UP000430975"/>
    </source>
</evidence>
<dbReference type="Proteomes" id="UP000430975">
    <property type="component" value="Unassembled WGS sequence"/>
</dbReference>
<evidence type="ECO:0000313" key="9">
    <source>
        <dbReference type="Proteomes" id="UP000440066"/>
    </source>
</evidence>
<dbReference type="InterPro" id="IPR000281">
    <property type="entry name" value="HTH_RpiR"/>
</dbReference>
<name>A0A6I2GP35_9LACT</name>
<evidence type="ECO:0000256" key="3">
    <source>
        <dbReference type="ARBA" id="ARBA00023163"/>
    </source>
</evidence>
<sequence length="243" mass="27643">MSFFNQIDLNTLTEVDRAIYQYLHSHSAQIPYMRVREVANESHTSASSVMRFIRKMGYESFTDFKLDFKVPTIPTGEYHYGPELLSIKNFPSNLFDKLEELADLIVPAENIIFCGVGASGNICEYASRRLASIGFNTFPLTDFTYPVTSKLRNTADNVMIFLSVSGQTNEVIEIANTFKEFDDCVTVAVTSQSSSTLALMTDYLLDYKISIQKFNKHEDYTSQLQVLYLMELLIDTIKMKSES</sequence>
<evidence type="ECO:0000256" key="2">
    <source>
        <dbReference type="ARBA" id="ARBA00023125"/>
    </source>
</evidence>
<dbReference type="EMBL" id="WJQS01000010">
    <property type="protein sequence ID" value="MRI86258.1"/>
    <property type="molecule type" value="Genomic_DNA"/>
</dbReference>
<keyword evidence="2" id="KW-0238">DNA-binding</keyword>
<evidence type="ECO:0000256" key="1">
    <source>
        <dbReference type="ARBA" id="ARBA00023015"/>
    </source>
</evidence>
<dbReference type="PANTHER" id="PTHR30514:SF1">
    <property type="entry name" value="HTH-TYPE TRANSCRIPTIONAL REGULATOR HEXR-RELATED"/>
    <property type="match status" value="1"/>
</dbReference>
<evidence type="ECO:0000259" key="5">
    <source>
        <dbReference type="PROSITE" id="PS51464"/>
    </source>
</evidence>
<dbReference type="SUPFAM" id="SSF53697">
    <property type="entry name" value="SIS domain"/>
    <property type="match status" value="1"/>
</dbReference>
<protein>
    <submittedName>
        <fullName evidence="6">SIS domain-containing protein</fullName>
    </submittedName>
</protein>
<dbReference type="InterPro" id="IPR001347">
    <property type="entry name" value="SIS_dom"/>
</dbReference>
<keyword evidence="3" id="KW-0804">Transcription</keyword>
<dbReference type="InterPro" id="IPR009057">
    <property type="entry name" value="Homeodomain-like_sf"/>
</dbReference>
<dbReference type="GO" id="GO:1901135">
    <property type="term" value="P:carbohydrate derivative metabolic process"/>
    <property type="evidence" value="ECO:0007669"/>
    <property type="project" value="InterPro"/>
</dbReference>
<dbReference type="PROSITE" id="PS51071">
    <property type="entry name" value="HTH_RPIR"/>
    <property type="match status" value="1"/>
</dbReference>
<dbReference type="EMBL" id="WJQT01000001">
    <property type="protein sequence ID" value="MRJ46270.1"/>
    <property type="molecule type" value="Genomic_DNA"/>
</dbReference>
<reference evidence="7 9" key="1">
    <citation type="submission" date="2019-11" db="EMBL/GenBank/DDBJ databases">
        <title>Characterisation of Fundicoccus ignavus gen. nov. sp. nov., a novel genus of the family Aerococcaceae from bulk tank milk.</title>
        <authorList>
            <person name="Siebert A."/>
            <person name="Huptas C."/>
            <person name="Wenning M."/>
            <person name="Scherer S."/>
            <person name="Doll E.V."/>
        </authorList>
    </citation>
    <scope>NUCLEOTIDE SEQUENCE [LARGE SCALE GENOMIC DNA]</scope>
    <source>
        <strain evidence="7 9">DSM 109652</strain>
    </source>
</reference>
<dbReference type="GO" id="GO:0003700">
    <property type="term" value="F:DNA-binding transcription factor activity"/>
    <property type="evidence" value="ECO:0007669"/>
    <property type="project" value="InterPro"/>
</dbReference>